<evidence type="ECO:0000256" key="3">
    <source>
        <dbReference type="SAM" id="SignalP"/>
    </source>
</evidence>
<feature type="domain" description="LTD" evidence="4">
    <location>
        <begin position="26"/>
        <end position="163"/>
    </location>
</feature>
<dbReference type="SUPFAM" id="SSF56219">
    <property type="entry name" value="DNase I-like"/>
    <property type="match status" value="1"/>
</dbReference>
<comment type="caution">
    <text evidence="5">The sequence shown here is derived from an EMBL/GenBank/DDBJ whole genome shotgun (WGS) entry which is preliminary data.</text>
</comment>
<feature type="region of interest" description="Disordered" evidence="2">
    <location>
        <begin position="720"/>
        <end position="740"/>
    </location>
</feature>
<keyword evidence="5" id="KW-0378">Hydrolase</keyword>
<keyword evidence="5" id="KW-0540">Nuclease</keyword>
<keyword evidence="5" id="KW-0255">Endonuclease</keyword>
<dbReference type="GO" id="GO:0030288">
    <property type="term" value="C:outer membrane-bounded periplasmic space"/>
    <property type="evidence" value="ECO:0007669"/>
    <property type="project" value="TreeGrafter"/>
</dbReference>
<sequence length="2253" mass="231079">MHRRTRFVAAAGAASLVTAGAVIVPATAYADVSADAAVVINEVYGGGGGGSSVYQQDFVELRNTSAAPVDLTGYSVQYAAAAGTNWSGRIDLAGSIAPGDTFLVVTGTAGSGTPTPTGDVTGSVNLAQANGNVALVSRQTALTCATTACATDDAVVDLVGYGTGAAFAGSGPATGMSQTTSVARNAAGTNTGNNAADFAAGAPTPQASTGTTPTPEPTTEPTVAPTTEPTIQPTTGPTTGPTTEPTSEPTAEPTGGPTAPSWTPIAQIQGTGTSVAVTGTVTTRGVVTAAYPTGGFAGYVIQTPGTGGTTTGRTASDAIFVYSPNTVAQVEIGDYVEVTGAAGEFNGLSQVDLRSGTLTELTDEVEPVVPLSMAWPATDAEREAIESMLLAPAGDYTVTNTYSTNQYAEVGLASGTTPLRQPTDVARPNSVEAAAVVADNASRAVTLDDGATTNFLAAANQSQTPPYVSLTDPVRVGAPVTFTHPVVVDYRNNTWKLAPTSQVTPADPAAYPATFANTRTAGPDAAAIGDADLTLASFNVLNYFTTLGADTPGCTAYTDRTGNGVTVNSGCDPRGAWDADDLKRQQDKIVAAIGGIDASVIGLMEIENSAKLGETPDEATATLVAALNAAAGTTKWAYVPSSTELPPVSTQDVITNAIIYQPAEVTPDGASHALGTASGTNQAFDNAREPIGQRFVPAGDSGDDEDAIFVVVNHFKSKGSAGPLPGDADSGDGQGASNASRVAQATALRDWLPTVTEEGDAVALVGDFNSYGTEDPLEVLYDDGFTDVEQHFDVPESSYSFSGLSGSLDHVLLNEAALARATGADIWSINSGESIALEYSRYNYHGTLFYAPDAYRSSDHDPVVVGLTADGGAAEPIELDLVNLNDFHGRIDANTVKVAGTVEQLRAQNPEGTVFVSAGDNIGASLFASALQQDQPTIDVLNALDLATSAVGNHEFDQGYADLTDRVIGADKPNAQWAYLGANVYEKGTQTPALPEYDVVEVDGVRLGFVGVVTEETPTLVTPSGIADLDFGDPVEALNRVTGELLDGDESNGEADVVVALVHEGAGAGTPDGATIEQEIAAGGAFADVVTGTDPRVAAFLTGHTHKQYAWDAPITGTDRTRPVIQTGSYGEFVGHTTLLVDPGSFEVVDYAVENVARTTTSDAELVAAYPRVADVKTIVDAALAEATVIGAQPVGAVTSDITTAFAGGSFANGVWTGGTRDDRASESALGNLVASSLRDTLADDSRGGADIGVVNPGGLRSELYYAPDGVVTYAEANGVLPFVNNLWTVTLTGAQLDTLLEQQWQTNADGVTRPSRPYLALGLSDNVTWVADTADGNATPGDNVSAIYVNGELVQPDDTFTVATFSFLATGGDNFRVFTQGTGVRDSGLVDRDAWIDYITANSPLTPSFARTRTVLPALPGTVEAGSDVTLDLAGLNLTSLGAPANASVSVTLGDALVGTAPVLAGTSSVTVTVPADAVAGDTAFTVTVDPAGTVAQIPVTIAAAAEKTVDLTLLNVNDFHGRIDANTVKVAGTIEQQRAEVEAAGGEVAFLSAGDNIGASLFASSVAQDQPTIDVLNALDLAASAVGNHEFDGSFADLTDRVIGSEADPNADWTYLGANVYDATGNPVLPEYELLELGDVTVGVIGAVTQETPSLVSPGGIEGLTFGDPVEAVNRVAAQLTDGDPANGEADVLVAEYHEGAGAGTPDGATLEEEVAAGGAFADIVTKTSASVDVIFTGHTHKQYAWDAPVPGVDGATRPVLQTGSYGEFVGRVDLTYDTETDTVTAHTATNVARTTTADAELVAAYPRVAEVKTIVDAALAYADVIGAEPVGSVTADITTAFAGGSYVNGVWTGGTRDDRASESALGNLVANSLVESLSAPERGAATIGVVNPGGLRAELLRGADGVITYAEANAVLPFVNNLWTTTLTGDQVIEMLEQQWQTTATGTVPSRPFLKLGLSENVSYTYDPDPDGDGVLLGDLDDQGRHITSVTVDGAPIDEAGQYRIGSFSFLLQGGDNFRIFTSGTDTRDSGLIDRDAWIDYLRDASPLSPDFAKQAVAVEPVEPVVAGGTLAVTLSRFDLTSLGAPQNTTATALLGGTAVGTATVSGGSVTLNVVVPATTPVGQQLLTVRLAPSGTEVTIPIEVEAAPPVKVTTTTSLWLSQQDVRKWQILPVLATSYVRASDGSFVTGTVEIRSGDRVVSRAPVFAGVSIALIWPWQQQVGTQELTATFIPRDGGPAGSTSAPVKFRVR</sequence>
<feature type="compositionally biased region" description="Low complexity" evidence="2">
    <location>
        <begin position="185"/>
        <end position="260"/>
    </location>
</feature>
<evidence type="ECO:0000256" key="2">
    <source>
        <dbReference type="SAM" id="MobiDB-lite"/>
    </source>
</evidence>
<dbReference type="InterPro" id="IPR001322">
    <property type="entry name" value="Lamin_tail_dom"/>
</dbReference>
<dbReference type="CDD" id="cd10283">
    <property type="entry name" value="MnuA_DNase1-like"/>
    <property type="match status" value="1"/>
</dbReference>
<dbReference type="NCBIfam" id="NF033681">
    <property type="entry name" value="ExeM_NucH_DNase"/>
    <property type="match status" value="1"/>
</dbReference>
<name>A0A5C5BC11_9MICO</name>
<dbReference type="EMBL" id="VENP01000024">
    <property type="protein sequence ID" value="TNU74119.1"/>
    <property type="molecule type" value="Genomic_DNA"/>
</dbReference>
<keyword evidence="1 3" id="KW-0732">Signal</keyword>
<dbReference type="GO" id="GO:0009166">
    <property type="term" value="P:nucleotide catabolic process"/>
    <property type="evidence" value="ECO:0007669"/>
    <property type="project" value="InterPro"/>
</dbReference>
<dbReference type="InterPro" id="IPR029052">
    <property type="entry name" value="Metallo-depent_PP-like"/>
</dbReference>
<evidence type="ECO:0000256" key="1">
    <source>
        <dbReference type="ARBA" id="ARBA00022729"/>
    </source>
</evidence>
<dbReference type="InterPro" id="IPR008334">
    <property type="entry name" value="5'-Nucleotdase_C"/>
</dbReference>
<dbReference type="GO" id="GO:0008768">
    <property type="term" value="F:UDP-sugar diphosphatase activity"/>
    <property type="evidence" value="ECO:0007669"/>
    <property type="project" value="TreeGrafter"/>
</dbReference>
<dbReference type="InterPro" id="IPR006179">
    <property type="entry name" value="5_nucleotidase/apyrase"/>
</dbReference>
<dbReference type="SUPFAM" id="SSF74853">
    <property type="entry name" value="Lamin A/C globular tail domain"/>
    <property type="match status" value="1"/>
</dbReference>
<dbReference type="InterPro" id="IPR036415">
    <property type="entry name" value="Lamin_tail_dom_sf"/>
</dbReference>
<evidence type="ECO:0000313" key="5">
    <source>
        <dbReference type="EMBL" id="TNU74119.1"/>
    </source>
</evidence>
<dbReference type="GO" id="GO:0004519">
    <property type="term" value="F:endonuclease activity"/>
    <property type="evidence" value="ECO:0007669"/>
    <property type="project" value="UniProtKB-KW"/>
</dbReference>
<dbReference type="SUPFAM" id="SSF55816">
    <property type="entry name" value="5'-nucleotidase (syn. UDP-sugar hydrolase), C-terminal domain"/>
    <property type="match status" value="2"/>
</dbReference>
<gene>
    <name evidence="5" type="ORF">FH969_07865</name>
</gene>
<dbReference type="PANTHER" id="PTHR11575">
    <property type="entry name" value="5'-NUCLEOTIDASE-RELATED"/>
    <property type="match status" value="1"/>
</dbReference>
<protein>
    <submittedName>
        <fullName evidence="5">ExeM/NucH family extracellular endonuclease</fullName>
    </submittedName>
</protein>
<feature type="signal peptide" evidence="3">
    <location>
        <begin position="1"/>
        <end position="30"/>
    </location>
</feature>
<dbReference type="PRINTS" id="PR01607">
    <property type="entry name" value="APYRASEFAMLY"/>
</dbReference>
<dbReference type="InterPro" id="IPR047971">
    <property type="entry name" value="ExeM-like"/>
</dbReference>
<dbReference type="PANTHER" id="PTHR11575:SF24">
    <property type="entry name" value="5'-NUCLEOTIDASE"/>
    <property type="match status" value="1"/>
</dbReference>
<accession>A0A5C5BC11</accession>
<dbReference type="Gene3D" id="3.60.10.10">
    <property type="entry name" value="Endonuclease/exonuclease/phosphatase"/>
    <property type="match status" value="1"/>
</dbReference>
<dbReference type="GO" id="GO:0008253">
    <property type="term" value="F:5'-nucleotidase activity"/>
    <property type="evidence" value="ECO:0007669"/>
    <property type="project" value="TreeGrafter"/>
</dbReference>
<dbReference type="Gene3D" id="3.90.780.10">
    <property type="entry name" value="5'-Nucleotidase, C-terminal domain"/>
    <property type="match status" value="2"/>
</dbReference>
<dbReference type="Proteomes" id="UP000313849">
    <property type="component" value="Unassembled WGS sequence"/>
</dbReference>
<dbReference type="Pfam" id="PF00149">
    <property type="entry name" value="Metallophos"/>
    <property type="match status" value="1"/>
</dbReference>
<proteinExistence type="predicted"/>
<dbReference type="CDD" id="cd04486">
    <property type="entry name" value="YhcR_OBF_like"/>
    <property type="match status" value="1"/>
</dbReference>
<dbReference type="Pfam" id="PF02872">
    <property type="entry name" value="5_nucleotid_C"/>
    <property type="match status" value="2"/>
</dbReference>
<dbReference type="OrthoDB" id="1016457at2"/>
<reference evidence="5 6" key="1">
    <citation type="submission" date="2019-06" db="EMBL/GenBank/DDBJ databases">
        <title>Draft genome sequence of Miniimonas arenae KCTC 19750T isolated from sea sand.</title>
        <authorList>
            <person name="Park S.-J."/>
        </authorList>
    </citation>
    <scope>NUCLEOTIDE SEQUENCE [LARGE SCALE GENOMIC DNA]</scope>
    <source>
        <strain evidence="5 6">KCTC 19750</strain>
    </source>
</reference>
<dbReference type="SUPFAM" id="SSF56300">
    <property type="entry name" value="Metallo-dependent phosphatases"/>
    <property type="match status" value="2"/>
</dbReference>
<evidence type="ECO:0000259" key="4">
    <source>
        <dbReference type="PROSITE" id="PS51841"/>
    </source>
</evidence>
<feature type="chain" id="PRO_5022738122" evidence="3">
    <location>
        <begin position="31"/>
        <end position="2253"/>
    </location>
</feature>
<evidence type="ECO:0000313" key="6">
    <source>
        <dbReference type="Proteomes" id="UP000313849"/>
    </source>
</evidence>
<dbReference type="PROSITE" id="PS51841">
    <property type="entry name" value="LTD"/>
    <property type="match status" value="1"/>
</dbReference>
<dbReference type="Gene3D" id="3.60.21.10">
    <property type="match status" value="2"/>
</dbReference>
<dbReference type="InterPro" id="IPR004843">
    <property type="entry name" value="Calcineurin-like_PHP"/>
</dbReference>
<dbReference type="Pfam" id="PF00932">
    <property type="entry name" value="LTD"/>
    <property type="match status" value="1"/>
</dbReference>
<dbReference type="InterPro" id="IPR036691">
    <property type="entry name" value="Endo/exonu/phosph_ase_sf"/>
</dbReference>
<organism evidence="5 6">
    <name type="scientific">Miniimonas arenae</name>
    <dbReference type="NCBI Taxonomy" id="676201"/>
    <lineage>
        <taxon>Bacteria</taxon>
        <taxon>Bacillati</taxon>
        <taxon>Actinomycetota</taxon>
        <taxon>Actinomycetes</taxon>
        <taxon>Micrococcales</taxon>
        <taxon>Beutenbergiaceae</taxon>
        <taxon>Miniimonas</taxon>
    </lineage>
</organism>
<feature type="region of interest" description="Disordered" evidence="2">
    <location>
        <begin position="185"/>
        <end position="265"/>
    </location>
</feature>
<keyword evidence="6" id="KW-1185">Reference proteome</keyword>
<dbReference type="InterPro" id="IPR036907">
    <property type="entry name" value="5'-Nucleotdase_C_sf"/>
</dbReference>